<name>A0A2R6NRR0_9APHY</name>
<evidence type="ECO:0000256" key="1">
    <source>
        <dbReference type="SAM" id="Phobius"/>
    </source>
</evidence>
<keyword evidence="3" id="KW-1185">Reference proteome</keyword>
<feature type="transmembrane region" description="Helical" evidence="1">
    <location>
        <begin position="96"/>
        <end position="114"/>
    </location>
</feature>
<keyword evidence="1" id="KW-0812">Transmembrane</keyword>
<feature type="transmembrane region" description="Helical" evidence="1">
    <location>
        <begin position="6"/>
        <end position="26"/>
    </location>
</feature>
<proteinExistence type="predicted"/>
<dbReference type="Pfam" id="PF04114">
    <property type="entry name" value="Gaa1"/>
    <property type="match status" value="1"/>
</dbReference>
<protein>
    <submittedName>
        <fullName evidence="2">Uncharacterized protein</fullName>
    </submittedName>
</protein>
<organism evidence="2 3">
    <name type="scientific">Hermanssonia centrifuga</name>
    <dbReference type="NCBI Taxonomy" id="98765"/>
    <lineage>
        <taxon>Eukaryota</taxon>
        <taxon>Fungi</taxon>
        <taxon>Dikarya</taxon>
        <taxon>Basidiomycota</taxon>
        <taxon>Agaricomycotina</taxon>
        <taxon>Agaricomycetes</taxon>
        <taxon>Polyporales</taxon>
        <taxon>Meruliaceae</taxon>
        <taxon>Hermanssonia</taxon>
    </lineage>
</organism>
<sequence length="235" mass="25691">MKIGSYLPSVVLLSTAMLFGGLGEWAKARWIQTSDIASEKPVKEVGAVSQERTPVKWIARRRPVLPAVLIVIATHLLGVLLFYIRTREWFITNQDIASPILCGVLSVIPLAALLMEPTSENTTAPIYLLLKSLNLCLASTVISIISVLNFSLAAVLAILLGLPLSLSSPSSKSSIRLAKYSLYILLGLSWLILGRQQIQDAVWNWEVLGVWFAPFVCVVYTPLVLQAAIVCLLPP</sequence>
<dbReference type="AlphaFoldDB" id="A0A2R6NRR0"/>
<dbReference type="STRING" id="98765.A0A2R6NRR0"/>
<keyword evidence="1" id="KW-1133">Transmembrane helix</keyword>
<dbReference type="OrthoDB" id="445301at2759"/>
<feature type="transmembrane region" description="Helical" evidence="1">
    <location>
        <begin position="180"/>
        <end position="198"/>
    </location>
</feature>
<evidence type="ECO:0000313" key="2">
    <source>
        <dbReference type="EMBL" id="PSR75390.1"/>
    </source>
</evidence>
<dbReference type="InterPro" id="IPR007246">
    <property type="entry name" value="Gaa1"/>
</dbReference>
<feature type="transmembrane region" description="Helical" evidence="1">
    <location>
        <begin position="210"/>
        <end position="233"/>
    </location>
</feature>
<accession>A0A2R6NRR0</accession>
<dbReference type="EMBL" id="MLYV02000904">
    <property type="protein sequence ID" value="PSR75390.1"/>
    <property type="molecule type" value="Genomic_DNA"/>
</dbReference>
<feature type="transmembrane region" description="Helical" evidence="1">
    <location>
        <begin position="64"/>
        <end position="84"/>
    </location>
</feature>
<keyword evidence="1" id="KW-0472">Membrane</keyword>
<dbReference type="GO" id="GO:0042765">
    <property type="term" value="C:GPI-anchor transamidase complex"/>
    <property type="evidence" value="ECO:0007669"/>
    <property type="project" value="InterPro"/>
</dbReference>
<comment type="caution">
    <text evidence="2">The sequence shown here is derived from an EMBL/GenBank/DDBJ whole genome shotgun (WGS) entry which is preliminary data.</text>
</comment>
<evidence type="ECO:0000313" key="3">
    <source>
        <dbReference type="Proteomes" id="UP000186601"/>
    </source>
</evidence>
<gene>
    <name evidence="2" type="ORF">PHLCEN_2v9148</name>
</gene>
<reference evidence="2 3" key="1">
    <citation type="submission" date="2018-02" db="EMBL/GenBank/DDBJ databases">
        <title>Genome sequence of the basidiomycete white-rot fungus Phlebia centrifuga.</title>
        <authorList>
            <person name="Granchi Z."/>
            <person name="Peng M."/>
            <person name="de Vries R.P."/>
            <person name="Hilden K."/>
            <person name="Makela M.R."/>
            <person name="Grigoriev I."/>
            <person name="Riley R."/>
        </authorList>
    </citation>
    <scope>NUCLEOTIDE SEQUENCE [LARGE SCALE GENOMIC DNA]</scope>
    <source>
        <strain evidence="2 3">FBCC195</strain>
    </source>
</reference>
<dbReference type="Proteomes" id="UP000186601">
    <property type="component" value="Unassembled WGS sequence"/>
</dbReference>